<organism evidence="2 3">
    <name type="scientific">Tropicibacter oceani</name>
    <dbReference type="NCBI Taxonomy" id="3058420"/>
    <lineage>
        <taxon>Bacteria</taxon>
        <taxon>Pseudomonadati</taxon>
        <taxon>Pseudomonadota</taxon>
        <taxon>Alphaproteobacteria</taxon>
        <taxon>Rhodobacterales</taxon>
        <taxon>Roseobacteraceae</taxon>
        <taxon>Tropicibacter</taxon>
    </lineage>
</organism>
<dbReference type="Proteomes" id="UP001241605">
    <property type="component" value="Chromosome"/>
</dbReference>
<protein>
    <recommendedName>
        <fullName evidence="4">Lipoprotein</fullName>
    </recommendedName>
</protein>
<sequence length="128" mass="13345">MKVLSSKLGAFAALALLAACGSGQGQVYFAQQNGQWVEISSADYAALQGGATPVQARPAAAPFQPETLDPTGELREAIARNPYARRTDTKLSPDSAPDVVADVSLEIALDLCNIPEGTRLTATTPCNL</sequence>
<feature type="signal peptide" evidence="1">
    <location>
        <begin position="1"/>
        <end position="25"/>
    </location>
</feature>
<keyword evidence="1" id="KW-0732">Signal</keyword>
<dbReference type="RefSeq" id="WP_282300555.1">
    <property type="nucleotide sequence ID" value="NZ_CP124616.1"/>
</dbReference>
<reference evidence="2 3" key="1">
    <citation type="submission" date="2023-05" db="EMBL/GenBank/DDBJ databases">
        <title>YMD87, complete Genome.</title>
        <authorList>
            <person name="Zhang J."/>
            <person name="Xu X."/>
        </authorList>
    </citation>
    <scope>NUCLEOTIDE SEQUENCE [LARGE SCALE GENOMIC DNA]</scope>
    <source>
        <strain evidence="2 3">YMD87</strain>
    </source>
</reference>
<dbReference type="EMBL" id="CP124616">
    <property type="protein sequence ID" value="WGW03925.1"/>
    <property type="molecule type" value="Genomic_DNA"/>
</dbReference>
<keyword evidence="3" id="KW-1185">Reference proteome</keyword>
<gene>
    <name evidence="2" type="ORF">QF118_18725</name>
</gene>
<evidence type="ECO:0000256" key="1">
    <source>
        <dbReference type="SAM" id="SignalP"/>
    </source>
</evidence>
<proteinExistence type="predicted"/>
<accession>A0ABY8QHB9</accession>
<evidence type="ECO:0000313" key="2">
    <source>
        <dbReference type="EMBL" id="WGW03925.1"/>
    </source>
</evidence>
<evidence type="ECO:0000313" key="3">
    <source>
        <dbReference type="Proteomes" id="UP001241605"/>
    </source>
</evidence>
<dbReference type="PROSITE" id="PS51257">
    <property type="entry name" value="PROKAR_LIPOPROTEIN"/>
    <property type="match status" value="1"/>
</dbReference>
<name>A0ABY8QHB9_9RHOB</name>
<evidence type="ECO:0008006" key="4">
    <source>
        <dbReference type="Google" id="ProtNLM"/>
    </source>
</evidence>
<feature type="chain" id="PRO_5047077283" description="Lipoprotein" evidence="1">
    <location>
        <begin position="26"/>
        <end position="128"/>
    </location>
</feature>